<dbReference type="InterPro" id="IPR029063">
    <property type="entry name" value="SAM-dependent_MTases_sf"/>
</dbReference>
<dbReference type="SMART" id="SM00530">
    <property type="entry name" value="HTH_XRE"/>
    <property type="match status" value="1"/>
</dbReference>
<dbReference type="InterPro" id="IPR041698">
    <property type="entry name" value="Methyltransf_25"/>
</dbReference>
<dbReference type="Gene3D" id="2.60.120.10">
    <property type="entry name" value="Jelly Rolls"/>
    <property type="match status" value="1"/>
</dbReference>
<dbReference type="PROSITE" id="PS50943">
    <property type="entry name" value="HTH_CROC1"/>
    <property type="match status" value="1"/>
</dbReference>
<dbReference type="Pfam" id="PF01381">
    <property type="entry name" value="HTH_3"/>
    <property type="match status" value="1"/>
</dbReference>
<dbReference type="Gene3D" id="3.40.50.150">
    <property type="entry name" value="Vaccinia Virus protein VP39"/>
    <property type="match status" value="1"/>
</dbReference>
<evidence type="ECO:0000313" key="4">
    <source>
        <dbReference type="Proteomes" id="UP001500074"/>
    </source>
</evidence>
<dbReference type="RefSeq" id="WP_051907483.1">
    <property type="nucleotide sequence ID" value="NZ_BAABKI010000011.1"/>
</dbReference>
<reference evidence="4" key="1">
    <citation type="journal article" date="2019" name="Int. J. Syst. Evol. Microbiol.">
        <title>The Global Catalogue of Microorganisms (GCM) 10K type strain sequencing project: providing services to taxonomists for standard genome sequencing and annotation.</title>
        <authorList>
            <consortium name="The Broad Institute Genomics Platform"/>
            <consortium name="The Broad Institute Genome Sequencing Center for Infectious Disease"/>
            <person name="Wu L."/>
            <person name="Ma J."/>
        </authorList>
    </citation>
    <scope>NUCLEOTIDE SEQUENCE [LARGE SCALE GENOMIC DNA]</scope>
    <source>
        <strain evidence="4">JCM 18472</strain>
    </source>
</reference>
<organism evidence="3 4">
    <name type="scientific">Modicisalibacter zincidurans</name>
    <dbReference type="NCBI Taxonomy" id="1178777"/>
    <lineage>
        <taxon>Bacteria</taxon>
        <taxon>Pseudomonadati</taxon>
        <taxon>Pseudomonadota</taxon>
        <taxon>Gammaproteobacteria</taxon>
        <taxon>Oceanospirillales</taxon>
        <taxon>Halomonadaceae</taxon>
        <taxon>Modicisalibacter</taxon>
    </lineage>
</organism>
<gene>
    <name evidence="3" type="ORF">GCM10023342_09880</name>
</gene>
<dbReference type="PANTHER" id="PTHR46797">
    <property type="entry name" value="HTH-TYPE TRANSCRIPTIONAL REGULATOR"/>
    <property type="match status" value="1"/>
</dbReference>
<evidence type="ECO:0000313" key="3">
    <source>
        <dbReference type="EMBL" id="GAA5172733.1"/>
    </source>
</evidence>
<dbReference type="SUPFAM" id="SSF51182">
    <property type="entry name" value="RmlC-like cupins"/>
    <property type="match status" value="1"/>
</dbReference>
<dbReference type="InterPro" id="IPR050807">
    <property type="entry name" value="TransReg_Diox_bact_type"/>
</dbReference>
<comment type="caution">
    <text evidence="3">The sequence shown here is derived from an EMBL/GenBank/DDBJ whole genome shotgun (WGS) entry which is preliminary data.</text>
</comment>
<proteinExistence type="predicted"/>
<dbReference type="InterPro" id="IPR010982">
    <property type="entry name" value="Lambda_DNA-bd_dom_sf"/>
</dbReference>
<dbReference type="InterPro" id="IPR014710">
    <property type="entry name" value="RmlC-like_jellyroll"/>
</dbReference>
<dbReference type="SUPFAM" id="SSF53335">
    <property type="entry name" value="S-adenosyl-L-methionine-dependent methyltransferases"/>
    <property type="match status" value="1"/>
</dbReference>
<keyword evidence="1" id="KW-0238">DNA-binding</keyword>
<dbReference type="SUPFAM" id="SSF47413">
    <property type="entry name" value="lambda repressor-like DNA-binding domains"/>
    <property type="match status" value="1"/>
</dbReference>
<accession>A0ABP9R8I0</accession>
<sequence length="662" mass="72714">MQHLATLASNLKRVRLHRGLTLSGLAQRCGIAKSTLSRMESGQGNPTIDTLWLLADALGVPFGDLVANDGSGPTEPGEFSGQGASVRLIERHDSNPVVETYRLALPAGHIRRSAPHAPGVRERVVVQQGSMLVGDALRPQRLNPGESCEYAADVEHLYGASDEPAVGIVFIEYPTDASHLHLVDQAIDWPDTPQEWEGARSLFHRLAIETSTGLTGSLLRLRHAPKDSNDIGEQVIEHVGLRASDAWPIYCVAGHDSHDAFWAVVPLTTTSAFVASPLEGVDDILDEARRLARLAESPFLPDTSVRSEKHRHSPYIVLDCLTSEVALQRGDIALPGTVTLEAPFNRHATSQEAEAFSSRIDFDHYAAYELVHPAYARQMVAMAEDILAFGGDLATGNAIDIGTGPGTALLMLTELLPRLRVTAVEPDDVAIAHLKALSKGQERIKPHHGDFLALDTPPASQRLLTSVGASHHFNTPFMLKKCQELLQPGGLLCVADEFLPEFHDRETRLRALVLHHSAYILASTACLERADLRAFTADTRSCHDDIRQPLCLAVLEAQRGLVNEAVTRCRSLLSRLNSQGLEQAAHCPLGVFVRFFRLEMQAMVAGFDYEVERKTYTRRFLELARFNGFELLHHRRVFATTGTDDWQGGTHVFTFRRHGGAP</sequence>
<protein>
    <submittedName>
        <fullName evidence="3">Helix-turn-helix domain-containing protein</fullName>
    </submittedName>
</protein>
<evidence type="ECO:0000259" key="2">
    <source>
        <dbReference type="PROSITE" id="PS50943"/>
    </source>
</evidence>
<dbReference type="Pfam" id="PF13649">
    <property type="entry name" value="Methyltransf_25"/>
    <property type="match status" value="1"/>
</dbReference>
<dbReference type="EMBL" id="BAABKI010000011">
    <property type="protein sequence ID" value="GAA5172733.1"/>
    <property type="molecule type" value="Genomic_DNA"/>
</dbReference>
<name>A0ABP9R8I0_9GAMM</name>
<dbReference type="InterPro" id="IPR001387">
    <property type="entry name" value="Cro/C1-type_HTH"/>
</dbReference>
<evidence type="ECO:0000256" key="1">
    <source>
        <dbReference type="ARBA" id="ARBA00023125"/>
    </source>
</evidence>
<keyword evidence="4" id="KW-1185">Reference proteome</keyword>
<dbReference type="InterPro" id="IPR011051">
    <property type="entry name" value="RmlC_Cupin_sf"/>
</dbReference>
<dbReference type="CDD" id="cd00093">
    <property type="entry name" value="HTH_XRE"/>
    <property type="match status" value="1"/>
</dbReference>
<dbReference type="PANTHER" id="PTHR46797:SF1">
    <property type="entry name" value="METHYLPHOSPHONATE SYNTHASE"/>
    <property type="match status" value="1"/>
</dbReference>
<dbReference type="CDD" id="cd02440">
    <property type="entry name" value="AdoMet_MTases"/>
    <property type="match status" value="1"/>
</dbReference>
<dbReference type="Gene3D" id="1.10.260.40">
    <property type="entry name" value="lambda repressor-like DNA-binding domains"/>
    <property type="match status" value="1"/>
</dbReference>
<feature type="domain" description="HTH cro/C1-type" evidence="2">
    <location>
        <begin position="11"/>
        <end position="65"/>
    </location>
</feature>
<dbReference type="Proteomes" id="UP001500074">
    <property type="component" value="Unassembled WGS sequence"/>
</dbReference>